<comment type="caution">
    <text evidence="1">The sequence shown here is derived from an EMBL/GenBank/DDBJ whole genome shotgun (WGS) entry which is preliminary data.</text>
</comment>
<reference evidence="1 2" key="1">
    <citation type="submission" date="2015-11" db="EMBL/GenBank/DDBJ databases">
        <title>Expanding the genomic diversity of Burkholderia species for the development of highly accurate diagnostics.</title>
        <authorList>
            <person name="Sahl J."/>
            <person name="Keim P."/>
            <person name="Wagner D."/>
        </authorList>
    </citation>
    <scope>NUCLEOTIDE SEQUENCE [LARGE SCALE GENOMIC DNA]</scope>
    <source>
        <strain evidence="1 2">MSMB378WGS</strain>
    </source>
</reference>
<evidence type="ECO:0000313" key="2">
    <source>
        <dbReference type="Proteomes" id="UP000063236"/>
    </source>
</evidence>
<sequence>MIFLKIKKHMEMITRLCWFAHFTARTRPQDGPSPACRLHEVVKKCYRRIDLTIGIPVWNLPY</sequence>
<evidence type="ECO:0000313" key="1">
    <source>
        <dbReference type="EMBL" id="KWF43982.1"/>
    </source>
</evidence>
<dbReference type="Proteomes" id="UP000063236">
    <property type="component" value="Unassembled WGS sequence"/>
</dbReference>
<dbReference type="EMBL" id="LPJV01000068">
    <property type="protein sequence ID" value="KWF43982.1"/>
    <property type="molecule type" value="Genomic_DNA"/>
</dbReference>
<protein>
    <submittedName>
        <fullName evidence="1">Uncharacterized protein</fullName>
    </submittedName>
</protein>
<dbReference type="AlphaFoldDB" id="A0AAW3P5X1"/>
<gene>
    <name evidence="1" type="ORF">WL88_29795</name>
</gene>
<name>A0AAW3P5X1_9BURK</name>
<accession>A0AAW3P5X1</accession>
<organism evidence="1 2">
    <name type="scientific">Burkholderia diffusa</name>
    <dbReference type="NCBI Taxonomy" id="488732"/>
    <lineage>
        <taxon>Bacteria</taxon>
        <taxon>Pseudomonadati</taxon>
        <taxon>Pseudomonadota</taxon>
        <taxon>Betaproteobacteria</taxon>
        <taxon>Burkholderiales</taxon>
        <taxon>Burkholderiaceae</taxon>
        <taxon>Burkholderia</taxon>
        <taxon>Burkholderia cepacia complex</taxon>
    </lineage>
</organism>
<proteinExistence type="predicted"/>